<reference evidence="1" key="2">
    <citation type="submission" date="2023-05" db="EMBL/GenBank/DDBJ databases">
        <authorList>
            <person name="Schelkunov M.I."/>
        </authorList>
    </citation>
    <scope>NUCLEOTIDE SEQUENCE</scope>
    <source>
        <strain evidence="1">Hsosn_3</strain>
        <tissue evidence="1">Leaf</tissue>
    </source>
</reference>
<keyword evidence="2" id="KW-1185">Reference proteome</keyword>
<comment type="caution">
    <text evidence="1">The sequence shown here is derived from an EMBL/GenBank/DDBJ whole genome shotgun (WGS) entry which is preliminary data.</text>
</comment>
<protein>
    <submittedName>
        <fullName evidence="1">Uncharacterized protein</fullName>
    </submittedName>
</protein>
<evidence type="ECO:0000313" key="1">
    <source>
        <dbReference type="EMBL" id="KAK1402430.1"/>
    </source>
</evidence>
<reference evidence="1" key="1">
    <citation type="submission" date="2023-02" db="EMBL/GenBank/DDBJ databases">
        <title>Genome of toxic invasive species Heracleum sosnowskyi carries increased number of genes despite the absence of recent whole-genome duplications.</title>
        <authorList>
            <person name="Schelkunov M."/>
            <person name="Shtratnikova V."/>
            <person name="Makarenko M."/>
            <person name="Klepikova A."/>
            <person name="Omelchenko D."/>
            <person name="Novikova G."/>
            <person name="Obukhova E."/>
            <person name="Bogdanov V."/>
            <person name="Penin A."/>
            <person name="Logacheva M."/>
        </authorList>
    </citation>
    <scope>NUCLEOTIDE SEQUENCE</scope>
    <source>
        <strain evidence="1">Hsosn_3</strain>
        <tissue evidence="1">Leaf</tissue>
    </source>
</reference>
<dbReference type="EMBL" id="JAUIZM010000001">
    <property type="protein sequence ID" value="KAK1402430.1"/>
    <property type="molecule type" value="Genomic_DNA"/>
</dbReference>
<organism evidence="1 2">
    <name type="scientific">Heracleum sosnowskyi</name>
    <dbReference type="NCBI Taxonomy" id="360622"/>
    <lineage>
        <taxon>Eukaryota</taxon>
        <taxon>Viridiplantae</taxon>
        <taxon>Streptophyta</taxon>
        <taxon>Embryophyta</taxon>
        <taxon>Tracheophyta</taxon>
        <taxon>Spermatophyta</taxon>
        <taxon>Magnoliopsida</taxon>
        <taxon>eudicotyledons</taxon>
        <taxon>Gunneridae</taxon>
        <taxon>Pentapetalae</taxon>
        <taxon>asterids</taxon>
        <taxon>campanulids</taxon>
        <taxon>Apiales</taxon>
        <taxon>Apiaceae</taxon>
        <taxon>Apioideae</taxon>
        <taxon>apioid superclade</taxon>
        <taxon>Tordylieae</taxon>
        <taxon>Tordyliinae</taxon>
        <taxon>Heracleum</taxon>
    </lineage>
</organism>
<proteinExistence type="predicted"/>
<evidence type="ECO:0000313" key="2">
    <source>
        <dbReference type="Proteomes" id="UP001237642"/>
    </source>
</evidence>
<accession>A0AAD8JHQ0</accession>
<name>A0AAD8JHQ0_9APIA</name>
<dbReference type="Proteomes" id="UP001237642">
    <property type="component" value="Unassembled WGS sequence"/>
</dbReference>
<sequence>MKDAQNTPPAISVLFKLIQWTHAHKQSIDYYKEIDQKLMDVLMTAKSPKIMLTTLMDFIKKTENIISWSYSHLAHALFMQGTKKDLTCLDSFSVLTDFKMQNYSEQKVVKCSILSAENVKKQDIIKSMYKLLNSFLAPMGTTKDPTFLESFFVLIDSKTQNFPDQVTNGAHVIRFLHLHLNMVQSLSETVSSLIEKIAGEILSGNAEFLKDSFPAYYNVVGG</sequence>
<dbReference type="AlphaFoldDB" id="A0AAD8JHQ0"/>
<gene>
    <name evidence="1" type="ORF">POM88_002035</name>
</gene>